<keyword evidence="3" id="KW-1185">Reference proteome</keyword>
<reference evidence="2" key="1">
    <citation type="submission" date="2018-11" db="EMBL/GenBank/DDBJ databases">
        <authorList>
            <person name="Grassa J C."/>
        </authorList>
    </citation>
    <scope>NUCLEOTIDE SEQUENCE [LARGE SCALE GENOMIC DNA]</scope>
</reference>
<evidence type="ECO:0000256" key="1">
    <source>
        <dbReference type="SAM" id="MobiDB-lite"/>
    </source>
</evidence>
<accession>A0A803Q080</accession>
<feature type="compositionally biased region" description="Basic and acidic residues" evidence="1">
    <location>
        <begin position="324"/>
        <end position="336"/>
    </location>
</feature>
<protein>
    <submittedName>
        <fullName evidence="2">Uncharacterized protein</fullName>
    </submittedName>
</protein>
<organism evidence="2 3">
    <name type="scientific">Cannabis sativa</name>
    <name type="common">Hemp</name>
    <name type="synonym">Marijuana</name>
    <dbReference type="NCBI Taxonomy" id="3483"/>
    <lineage>
        <taxon>Eukaryota</taxon>
        <taxon>Viridiplantae</taxon>
        <taxon>Streptophyta</taxon>
        <taxon>Embryophyta</taxon>
        <taxon>Tracheophyta</taxon>
        <taxon>Spermatophyta</taxon>
        <taxon>Magnoliopsida</taxon>
        <taxon>eudicotyledons</taxon>
        <taxon>Gunneridae</taxon>
        <taxon>Pentapetalae</taxon>
        <taxon>rosids</taxon>
        <taxon>fabids</taxon>
        <taxon>Rosales</taxon>
        <taxon>Cannabaceae</taxon>
        <taxon>Cannabis</taxon>
    </lineage>
</organism>
<feature type="region of interest" description="Disordered" evidence="1">
    <location>
        <begin position="319"/>
        <end position="346"/>
    </location>
</feature>
<evidence type="ECO:0000313" key="2">
    <source>
        <dbReference type="EnsemblPlants" id="cds.evm.model.06.851"/>
    </source>
</evidence>
<reference evidence="2" key="2">
    <citation type="submission" date="2021-03" db="UniProtKB">
        <authorList>
            <consortium name="EnsemblPlants"/>
        </authorList>
    </citation>
    <scope>IDENTIFICATION</scope>
</reference>
<sequence>MEKMMACLRAKLGDLEQYFEEDVSKEPVNKENRANPVDVGTSAPIKDKGKANKATNASRLGCPYAPQGNIVTIKRLAPTPPVARPSFTPQVPVLVVTLLGTHYSPIVYGVATSGNAPMQTHFFEYEAAQSKCIIAPKQLKQQAKVSKSNGVGLPQAPRTQLLALPALPAHAAVTVLVPGSRNPYPPSLALPPIDGHVATIFGGPHIVGSIRNSQKRYLKELDHEREMCASEHGRPYLNVQALYGRPAFGLTSFDVQLSFVDNKSSNDPMAAGPNVHVPTTTRISMNQTNAATPATMASTTNLATTIAQVDTTILVGLNGQPLPPREDPPLAPRTEEWSIWSNPRAP</sequence>
<dbReference type="Proteomes" id="UP000596661">
    <property type="component" value="Chromosome 6"/>
</dbReference>
<dbReference type="AlphaFoldDB" id="A0A803Q080"/>
<dbReference type="EnsemblPlants" id="evm.model.06.851">
    <property type="protein sequence ID" value="cds.evm.model.06.851"/>
    <property type="gene ID" value="evm.TU.06.851"/>
</dbReference>
<feature type="region of interest" description="Disordered" evidence="1">
    <location>
        <begin position="30"/>
        <end position="52"/>
    </location>
</feature>
<evidence type="ECO:0000313" key="3">
    <source>
        <dbReference type="Proteomes" id="UP000596661"/>
    </source>
</evidence>
<dbReference type="EMBL" id="UZAU01000584">
    <property type="status" value="NOT_ANNOTATED_CDS"/>
    <property type="molecule type" value="Genomic_DNA"/>
</dbReference>
<proteinExistence type="predicted"/>
<dbReference type="Gramene" id="evm.model.06.851">
    <property type="protein sequence ID" value="cds.evm.model.06.851"/>
    <property type="gene ID" value="evm.TU.06.851"/>
</dbReference>
<name>A0A803Q080_CANSA</name>